<dbReference type="AlphaFoldDB" id="A0A3D5IX84"/>
<dbReference type="InterPro" id="IPR025857">
    <property type="entry name" value="MacB_PCD"/>
</dbReference>
<feature type="transmembrane region" description="Helical" evidence="6">
    <location>
        <begin position="284"/>
        <end position="302"/>
    </location>
</feature>
<feature type="transmembrane region" description="Helical" evidence="6">
    <location>
        <begin position="335"/>
        <end position="356"/>
    </location>
</feature>
<proteinExistence type="predicted"/>
<feature type="domain" description="ABC3 transporter permease C-terminal" evidence="7">
    <location>
        <begin position="286"/>
        <end position="403"/>
    </location>
</feature>
<dbReference type="Proteomes" id="UP000264330">
    <property type="component" value="Unassembled WGS sequence"/>
</dbReference>
<dbReference type="Pfam" id="PF02687">
    <property type="entry name" value="FtsX"/>
    <property type="match status" value="2"/>
</dbReference>
<feature type="transmembrane region" description="Helical" evidence="6">
    <location>
        <begin position="670"/>
        <end position="694"/>
    </location>
</feature>
<feature type="domain" description="ABC3 transporter permease C-terminal" evidence="7">
    <location>
        <begin position="673"/>
        <end position="782"/>
    </location>
</feature>
<accession>A0A3D5IX84</accession>
<dbReference type="GO" id="GO:0005886">
    <property type="term" value="C:plasma membrane"/>
    <property type="evidence" value="ECO:0007669"/>
    <property type="project" value="UniProtKB-SubCell"/>
</dbReference>
<dbReference type="EMBL" id="DPMF01000123">
    <property type="protein sequence ID" value="HCV80451.1"/>
    <property type="molecule type" value="Genomic_DNA"/>
</dbReference>
<comment type="caution">
    <text evidence="9">The sequence shown here is derived from an EMBL/GenBank/DDBJ whole genome shotgun (WGS) entry which is preliminary data.</text>
</comment>
<keyword evidence="5 6" id="KW-0472">Membrane</keyword>
<organism evidence="9 10">
    <name type="scientific">Zunongwangia profunda</name>
    <dbReference type="NCBI Taxonomy" id="398743"/>
    <lineage>
        <taxon>Bacteria</taxon>
        <taxon>Pseudomonadati</taxon>
        <taxon>Bacteroidota</taxon>
        <taxon>Flavobacteriia</taxon>
        <taxon>Flavobacteriales</taxon>
        <taxon>Flavobacteriaceae</taxon>
        <taxon>Zunongwangia</taxon>
    </lineage>
</organism>
<evidence type="ECO:0000313" key="10">
    <source>
        <dbReference type="Proteomes" id="UP000264330"/>
    </source>
</evidence>
<evidence type="ECO:0000256" key="3">
    <source>
        <dbReference type="ARBA" id="ARBA00022692"/>
    </source>
</evidence>
<feature type="transmembrane region" description="Helical" evidence="6">
    <location>
        <begin position="754"/>
        <end position="779"/>
    </location>
</feature>
<feature type="domain" description="MacB-like periplasmic core" evidence="8">
    <location>
        <begin position="20"/>
        <end position="239"/>
    </location>
</feature>
<feature type="transmembrane region" description="Helical" evidence="6">
    <location>
        <begin position="419"/>
        <end position="443"/>
    </location>
</feature>
<reference evidence="9 10" key="1">
    <citation type="journal article" date="2018" name="Nat. Biotechnol.">
        <title>A standardized bacterial taxonomy based on genome phylogeny substantially revises the tree of life.</title>
        <authorList>
            <person name="Parks D.H."/>
            <person name="Chuvochina M."/>
            <person name="Waite D.W."/>
            <person name="Rinke C."/>
            <person name="Skarshewski A."/>
            <person name="Chaumeil P.A."/>
            <person name="Hugenholtz P."/>
        </authorList>
    </citation>
    <scope>NUCLEOTIDE SEQUENCE [LARGE SCALE GENOMIC DNA]</scope>
    <source>
        <strain evidence="9">UBA9359</strain>
    </source>
</reference>
<evidence type="ECO:0000256" key="6">
    <source>
        <dbReference type="SAM" id="Phobius"/>
    </source>
</evidence>
<keyword evidence="4 6" id="KW-1133">Transmembrane helix</keyword>
<dbReference type="RefSeq" id="WP_013074003.1">
    <property type="nucleotide sequence ID" value="NZ_CALFQJ010000211.1"/>
</dbReference>
<comment type="subcellular location">
    <subcellularLocation>
        <location evidence="1">Cell membrane</location>
        <topology evidence="1">Multi-pass membrane protein</topology>
    </subcellularLocation>
</comment>
<evidence type="ECO:0000259" key="8">
    <source>
        <dbReference type="Pfam" id="PF12704"/>
    </source>
</evidence>
<gene>
    <name evidence="9" type="ORF">DGQ38_05325</name>
</gene>
<protein>
    <submittedName>
        <fullName evidence="9">ABC transporter permease</fullName>
    </submittedName>
</protein>
<dbReference type="PANTHER" id="PTHR30572">
    <property type="entry name" value="MEMBRANE COMPONENT OF TRANSPORTER-RELATED"/>
    <property type="match status" value="1"/>
</dbReference>
<evidence type="ECO:0000256" key="1">
    <source>
        <dbReference type="ARBA" id="ARBA00004651"/>
    </source>
</evidence>
<name>A0A3D5IX84_9FLAO</name>
<sequence>MFRNYIRLAWRKIKADRLFSTLNILGLSIGLGITLLLFLFVFHEKSFDTMYPKKDRIVRVLLHTTNQQISETWCASPPAVGSAFQNEIPEIEKTVRFYHYAFGQPASISVNNKELIEPRFFYADEAIIDVFDLEFVHGNPNTALATPNTIIISESSAKRYFGNDNPIGKQLNLENYKDFEITGVFKDFPNNSTIDCNTIASFQSTNFAKNPTWDNASFETYALLSKNADLHLVEKKIAALIKKEVRDLWYTFSLQPFTKVHLYSANYSDSYSAQIGNIEEVRNLSFLAILILIIACINYMNLITARSQKRHKDIGINKTLGASTKSIILRFYAETALITLISISFSIILAIIAVPLFNQITGISLDYRNLFSPQFIISLFVIWAVTSLIAGSYPALHLSRIAPQIVVKSGFKSKTSGLLIRKGLVIFQFTASIILIIGVLVVYQQINFIKNRDLGFNPDKILAVSIGAAENKNSINSLKNKLQNSSNIIGVSSAQGFPGVDVSGRNIINPLTGNSYNIKTNNADSEIIDVLNLKLLAGEKLPETKAKNDSIVDVILNKKAVDFLGISPEEAIGKKVKLSLGNNSYVKGVVDNFNYSSLREGIGAYAFHNNATQEFHNYLLVKFRGNDISGVIEEVKEDFEDFIPNSAFQYSFLDKNLERFYASEQRMASIGLAFSILAVFIACLGLFGLAAFTAEQRSKEIGIRKVVGASVFKITKLLSLDFLMLVAISLVLAFPLAAWLMHSWLQNFAYRIKLSWIVFIVAGIIAIVIAIATVSFHAIKAAMANPVKSLKTE</sequence>
<dbReference type="InterPro" id="IPR003838">
    <property type="entry name" value="ABC3_permease_C"/>
</dbReference>
<feature type="transmembrane region" description="Helical" evidence="6">
    <location>
        <begin position="722"/>
        <end position="742"/>
    </location>
</feature>
<keyword evidence="2" id="KW-1003">Cell membrane</keyword>
<feature type="transmembrane region" description="Helical" evidence="6">
    <location>
        <begin position="21"/>
        <end position="42"/>
    </location>
</feature>
<dbReference type="InterPro" id="IPR050250">
    <property type="entry name" value="Macrolide_Exporter_MacB"/>
</dbReference>
<evidence type="ECO:0000259" key="7">
    <source>
        <dbReference type="Pfam" id="PF02687"/>
    </source>
</evidence>
<dbReference type="GO" id="GO:0022857">
    <property type="term" value="F:transmembrane transporter activity"/>
    <property type="evidence" value="ECO:0007669"/>
    <property type="project" value="TreeGrafter"/>
</dbReference>
<feature type="transmembrane region" description="Helical" evidence="6">
    <location>
        <begin position="376"/>
        <end position="398"/>
    </location>
</feature>
<dbReference type="PANTHER" id="PTHR30572:SF18">
    <property type="entry name" value="ABC-TYPE MACROLIDE FAMILY EXPORT SYSTEM PERMEASE COMPONENT 2"/>
    <property type="match status" value="1"/>
</dbReference>
<evidence type="ECO:0000256" key="2">
    <source>
        <dbReference type="ARBA" id="ARBA00022475"/>
    </source>
</evidence>
<dbReference type="Pfam" id="PF12704">
    <property type="entry name" value="MacB_PCD"/>
    <property type="match status" value="1"/>
</dbReference>
<evidence type="ECO:0000313" key="9">
    <source>
        <dbReference type="EMBL" id="HCV80451.1"/>
    </source>
</evidence>
<evidence type="ECO:0000256" key="4">
    <source>
        <dbReference type="ARBA" id="ARBA00022989"/>
    </source>
</evidence>
<evidence type="ECO:0000256" key="5">
    <source>
        <dbReference type="ARBA" id="ARBA00023136"/>
    </source>
</evidence>
<keyword evidence="3 6" id="KW-0812">Transmembrane</keyword>
<dbReference type="OMA" id="VVKDYHY"/>